<dbReference type="STRING" id="669874.A0A1E4TTP0"/>
<reference evidence="4" key="1">
    <citation type="submission" date="2016-05" db="EMBL/GenBank/DDBJ databases">
        <title>Comparative genomics of biotechnologically important yeasts.</title>
        <authorList>
            <consortium name="DOE Joint Genome Institute"/>
            <person name="Riley R."/>
            <person name="Haridas S."/>
            <person name="Wolfe K.H."/>
            <person name="Lopes M.R."/>
            <person name="Hittinger C.T."/>
            <person name="Goker M."/>
            <person name="Salamov A."/>
            <person name="Wisecaver J."/>
            <person name="Long T.M."/>
            <person name="Aerts A.L."/>
            <person name="Barry K."/>
            <person name="Choi C."/>
            <person name="Clum A."/>
            <person name="Coughlan A.Y."/>
            <person name="Deshpande S."/>
            <person name="Douglass A.P."/>
            <person name="Hanson S.J."/>
            <person name="Klenk H.-P."/>
            <person name="Labutti K."/>
            <person name="Lapidus A."/>
            <person name="Lindquist E."/>
            <person name="Lipzen A."/>
            <person name="Meier-Kolthoff J.P."/>
            <person name="Ohm R.A."/>
            <person name="Otillar R.P."/>
            <person name="Pangilinan J."/>
            <person name="Peng Y."/>
            <person name="Rokas A."/>
            <person name="Rosa C.A."/>
            <person name="Scheuner C."/>
            <person name="Sibirny A.A."/>
            <person name="Slot J.C."/>
            <person name="Stielow J.B."/>
            <person name="Sun H."/>
            <person name="Kurtzman C.P."/>
            <person name="Blackwell M."/>
            <person name="Grigoriev I.V."/>
            <person name="Jeffries T.W."/>
        </authorList>
    </citation>
    <scope>NUCLEOTIDE SEQUENCE [LARGE SCALE GENOMIC DNA]</scope>
    <source>
        <strain evidence="4">NRRL Y-2460</strain>
    </source>
</reference>
<feature type="compositionally biased region" description="Acidic residues" evidence="2">
    <location>
        <begin position="58"/>
        <end position="71"/>
    </location>
</feature>
<dbReference type="InterPro" id="IPR007149">
    <property type="entry name" value="Leo1"/>
</dbReference>
<feature type="compositionally biased region" description="Basic and acidic residues" evidence="2">
    <location>
        <begin position="48"/>
        <end position="57"/>
    </location>
</feature>
<dbReference type="EMBL" id="KV454014">
    <property type="protein sequence ID" value="ODV95115.1"/>
    <property type="molecule type" value="Genomic_DNA"/>
</dbReference>
<proteinExistence type="predicted"/>
<accession>A0A1E4TTP0</accession>
<feature type="compositionally biased region" description="Acidic residues" evidence="2">
    <location>
        <begin position="1"/>
        <end position="27"/>
    </location>
</feature>
<evidence type="ECO:0008006" key="5">
    <source>
        <dbReference type="Google" id="ProtNLM"/>
    </source>
</evidence>
<dbReference type="Proteomes" id="UP000094236">
    <property type="component" value="Unassembled WGS sequence"/>
</dbReference>
<dbReference type="PANTHER" id="PTHR23146">
    <property type="entry name" value="LEO1 PROTEIN"/>
    <property type="match status" value="1"/>
</dbReference>
<keyword evidence="4" id="KW-1185">Reference proteome</keyword>
<dbReference type="AlphaFoldDB" id="A0A1E4TTP0"/>
<dbReference type="PROSITE" id="PS00824">
    <property type="entry name" value="EF1BD_1"/>
    <property type="match status" value="1"/>
</dbReference>
<dbReference type="GO" id="GO:1990269">
    <property type="term" value="F:RNA polymerase II C-terminal domain phosphoserine binding"/>
    <property type="evidence" value="ECO:0007669"/>
    <property type="project" value="TreeGrafter"/>
</dbReference>
<evidence type="ECO:0000256" key="1">
    <source>
        <dbReference type="SAM" id="Coils"/>
    </source>
</evidence>
<evidence type="ECO:0000313" key="3">
    <source>
        <dbReference type="EMBL" id="ODV95115.1"/>
    </source>
</evidence>
<protein>
    <recommendedName>
        <fullName evidence="5">Leo1-like protein</fullName>
    </recommendedName>
</protein>
<feature type="compositionally biased region" description="Low complexity" evidence="2">
    <location>
        <begin position="290"/>
        <end position="301"/>
    </location>
</feature>
<dbReference type="GO" id="GO:0016593">
    <property type="term" value="C:Cdc73/Paf1 complex"/>
    <property type="evidence" value="ECO:0007669"/>
    <property type="project" value="InterPro"/>
</dbReference>
<evidence type="ECO:0000256" key="2">
    <source>
        <dbReference type="SAM" id="MobiDB-lite"/>
    </source>
</evidence>
<feature type="region of interest" description="Disordered" evidence="2">
    <location>
        <begin position="284"/>
        <end position="415"/>
    </location>
</feature>
<dbReference type="PANTHER" id="PTHR23146:SF0">
    <property type="entry name" value="RNA POLYMERASE-ASSOCIATED PROTEIN LEO1"/>
    <property type="match status" value="1"/>
</dbReference>
<evidence type="ECO:0000313" key="4">
    <source>
        <dbReference type="Proteomes" id="UP000094236"/>
    </source>
</evidence>
<dbReference type="GO" id="GO:0032968">
    <property type="term" value="P:positive regulation of transcription elongation by RNA polymerase II"/>
    <property type="evidence" value="ECO:0007669"/>
    <property type="project" value="TreeGrafter"/>
</dbReference>
<feature type="coiled-coil region" evidence="1">
    <location>
        <begin position="253"/>
        <end position="282"/>
    </location>
</feature>
<name>A0A1E4TTP0_PACTA</name>
<organism evidence="3 4">
    <name type="scientific">Pachysolen tannophilus NRRL Y-2460</name>
    <dbReference type="NCBI Taxonomy" id="669874"/>
    <lineage>
        <taxon>Eukaryota</taxon>
        <taxon>Fungi</taxon>
        <taxon>Dikarya</taxon>
        <taxon>Ascomycota</taxon>
        <taxon>Saccharomycotina</taxon>
        <taxon>Pichiomycetes</taxon>
        <taxon>Pachysolenaceae</taxon>
        <taxon>Pachysolen</taxon>
    </lineage>
</organism>
<gene>
    <name evidence="3" type="ORF">PACTADRAFT_75645</name>
</gene>
<dbReference type="GO" id="GO:0003746">
    <property type="term" value="F:translation elongation factor activity"/>
    <property type="evidence" value="ECO:0007669"/>
    <property type="project" value="InterPro"/>
</dbReference>
<dbReference type="GO" id="GO:0006368">
    <property type="term" value="P:transcription elongation by RNA polymerase II"/>
    <property type="evidence" value="ECO:0007669"/>
    <property type="project" value="InterPro"/>
</dbReference>
<keyword evidence="1" id="KW-0175">Coiled coil</keyword>
<feature type="region of interest" description="Disordered" evidence="2">
    <location>
        <begin position="1"/>
        <end position="71"/>
    </location>
</feature>
<feature type="compositionally biased region" description="Acidic residues" evidence="2">
    <location>
        <begin position="314"/>
        <end position="341"/>
    </location>
</feature>
<dbReference type="Pfam" id="PF04004">
    <property type="entry name" value="Leo1"/>
    <property type="match status" value="1"/>
</dbReference>
<dbReference type="OrthoDB" id="20844at2759"/>
<feature type="compositionally biased region" description="Basic and acidic residues" evidence="2">
    <location>
        <begin position="28"/>
        <end position="39"/>
    </location>
</feature>
<sequence length="415" mass="48609">MDEDKDEDDMDLFGDDDDEEEEEEEEGGNEKKAKVSRVIEDEDDIDDAREIERTKDVEVEEDEDEEEEEEEIIDPYYKEIEIAVPRHNKSHVLENPNNYILHVPAFLGIDPKPFDPHMFVNAVDSHENNKDLQLDDKLIAENTIRWRYSKNENENVYRQSNSQVIEWSDGSMSLKLGGEIFDIIEKNNDDELLVVTHDDQDILQTEAFLNKKISIVPLSTTSIVHKRLTNAITARQLAKKQNTMKTLILTEDPELKQRELEKLEEQKAKARRRLELKRLQEEERYERDITPTSTSKRTTSSYYDDVDVGKHEYDEDDGFVIGDEEDEEENENYEDDEDELDLAAKRLRDVKERGSAKYKVSEQQDRSRTRTPLDDLEDSDDSKNAKNSENSENSEDKNKNPRKKRRVISDDDDEE</sequence>
<dbReference type="InterPro" id="IPR001326">
    <property type="entry name" value="Transl_elong_EF1B_B/D_CS"/>
</dbReference>
<feature type="compositionally biased region" description="Basic and acidic residues" evidence="2">
    <location>
        <begin position="342"/>
        <end position="373"/>
    </location>
</feature>